<keyword evidence="2" id="KW-0597">Phosphoprotein</keyword>
<comment type="cofactor">
    <cofactor evidence="1">
        <name>Zn(2+)</name>
        <dbReference type="ChEBI" id="CHEBI:29105"/>
    </cofactor>
</comment>
<evidence type="ECO:0000256" key="8">
    <source>
        <dbReference type="ARBA" id="ARBA00041832"/>
    </source>
</evidence>
<dbReference type="PANTHER" id="PTHR11085">
    <property type="entry name" value="NAD-DEPENDENT PROTEIN DEACYLASE SIRTUIN-5, MITOCHONDRIAL-RELATED"/>
    <property type="match status" value="1"/>
</dbReference>
<organism evidence="10 11">
    <name type="scientific">Macrostomum lignano</name>
    <dbReference type="NCBI Taxonomy" id="282301"/>
    <lineage>
        <taxon>Eukaryota</taxon>
        <taxon>Metazoa</taxon>
        <taxon>Spiralia</taxon>
        <taxon>Lophotrochozoa</taxon>
        <taxon>Platyhelminthes</taxon>
        <taxon>Rhabditophora</taxon>
        <taxon>Macrostomorpha</taxon>
        <taxon>Macrostomida</taxon>
        <taxon>Macrostomidae</taxon>
        <taxon>Macrostomum</taxon>
    </lineage>
</organism>
<dbReference type="Proteomes" id="UP000095280">
    <property type="component" value="Unplaced"/>
</dbReference>
<evidence type="ECO:0000256" key="6">
    <source>
        <dbReference type="ARBA" id="ARBA00023027"/>
    </source>
</evidence>
<keyword evidence="4" id="KW-0479">Metal-binding</keyword>
<comment type="similarity">
    <text evidence="7">Belongs to the sirtuin family. Class IV subfamily.</text>
</comment>
<dbReference type="GO" id="GO:0070403">
    <property type="term" value="F:NAD+ binding"/>
    <property type="evidence" value="ECO:0007669"/>
    <property type="project" value="InterPro"/>
</dbReference>
<evidence type="ECO:0000256" key="1">
    <source>
        <dbReference type="ARBA" id="ARBA00001947"/>
    </source>
</evidence>
<dbReference type="OrthoDB" id="2919105at2759"/>
<dbReference type="AlphaFoldDB" id="A0A1I8IPX0"/>
<keyword evidence="3" id="KW-0808">Transferase</keyword>
<evidence type="ECO:0000256" key="3">
    <source>
        <dbReference type="ARBA" id="ARBA00022679"/>
    </source>
</evidence>
<evidence type="ECO:0000256" key="9">
    <source>
        <dbReference type="ARBA" id="ARBA00043038"/>
    </source>
</evidence>
<keyword evidence="5" id="KW-0862">Zinc</keyword>
<dbReference type="InterPro" id="IPR029035">
    <property type="entry name" value="DHS-like_NAD/FAD-binding_dom"/>
</dbReference>
<dbReference type="PANTHER" id="PTHR11085:SF1">
    <property type="entry name" value="NAD-DEPENDENT PROTEIN DEACETYLASE SIRTUIN-7"/>
    <property type="match status" value="1"/>
</dbReference>
<dbReference type="SUPFAM" id="SSF52467">
    <property type="entry name" value="DHS-like NAD/FAD-binding domain"/>
    <property type="match status" value="2"/>
</dbReference>
<evidence type="ECO:0000256" key="2">
    <source>
        <dbReference type="ARBA" id="ARBA00022553"/>
    </source>
</evidence>
<dbReference type="PROSITE" id="PS50305">
    <property type="entry name" value="SIRTUIN"/>
    <property type="match status" value="1"/>
</dbReference>
<dbReference type="Gene3D" id="2.20.28.200">
    <property type="match status" value="1"/>
</dbReference>
<dbReference type="GO" id="GO:0046872">
    <property type="term" value="F:metal ion binding"/>
    <property type="evidence" value="ECO:0007669"/>
    <property type="project" value="UniProtKB-KW"/>
</dbReference>
<evidence type="ECO:0000256" key="7">
    <source>
        <dbReference type="ARBA" id="ARBA00038170"/>
    </source>
</evidence>
<protein>
    <recommendedName>
        <fullName evidence="9">Regulatory protein SIR2 homolog 7</fullName>
    </recommendedName>
    <alternativeName>
        <fullName evidence="8">SIR2-like protein 7</fullName>
    </alternativeName>
</protein>
<dbReference type="InterPro" id="IPR026590">
    <property type="entry name" value="Ssirtuin_cat_dom"/>
</dbReference>
<name>A0A1I8IPX0_9PLAT</name>
<dbReference type="Pfam" id="PF02146">
    <property type="entry name" value="SIR2"/>
    <property type="match status" value="1"/>
</dbReference>
<proteinExistence type="inferred from homology"/>
<dbReference type="STRING" id="282301.A0A1I8IPX0"/>
<keyword evidence="6" id="KW-0520">NAD</keyword>
<accession>A0A1I8IPX0</accession>
<reference evidence="11" key="1">
    <citation type="submission" date="2016-11" db="UniProtKB">
        <authorList>
            <consortium name="WormBaseParasite"/>
        </authorList>
    </citation>
    <scope>IDENTIFICATION</scope>
</reference>
<keyword evidence="10" id="KW-1185">Reference proteome</keyword>
<dbReference type="Gene3D" id="3.40.50.1220">
    <property type="entry name" value="TPP-binding domain"/>
    <property type="match status" value="2"/>
</dbReference>
<dbReference type="GO" id="GO:0017136">
    <property type="term" value="F:histone deacetylase activity, NAD-dependent"/>
    <property type="evidence" value="ECO:0007669"/>
    <property type="project" value="TreeGrafter"/>
</dbReference>
<evidence type="ECO:0000256" key="5">
    <source>
        <dbReference type="ARBA" id="ARBA00022833"/>
    </source>
</evidence>
<sequence length="524" mass="54382">MDSPDDQSEGGKRSPATPQRSGSTRSCALDRKRLTETRVLQAKLRRLARRSLDGESLTPAEEAELQRHAEVCESLTARLLRGRAVRAARRSRRTETPDSAPEVSAKVEQLASLLAGCAAGGCVVYTGAGVSTAADIPDYRGPDGLWTRLPRGALPRFCLPGVEAARPTFAHRFIAALVGCSESAVASSAEGSASSASSLVTPELLTSTSSSSVGLPAASASSSSAGLPASSASSSSVGLPDASASSSSVGLPAASASSSSAGLPASSASSSSTGLPASASSSSAGLPAASASSSSIGLPSPSAHEPAETPVQLPLVCHVVSQNCDGLHLRSGVPPSRLSELHGNVFVEACELCGRLVRRRFDVTERSRLRRHDTGRVCGSGGCTGRLLDTIVHFGEFGRRCTADRVYEWRAAEAAASRARLILCLGTSLQVLRHYPSLWPPGTPLAIVNLQATPFDRRAQVAIRADCDSVCRALAHRLRVRVPDYRPAADPLLAASEPLLDEAEKKLVSRPDIVVDSEVGSAIT</sequence>
<dbReference type="WBParaSite" id="maker-uti_cns_0014885-snap-gene-0.2-mRNA-1">
    <property type="protein sequence ID" value="maker-uti_cns_0014885-snap-gene-0.2-mRNA-1"/>
    <property type="gene ID" value="maker-uti_cns_0014885-snap-gene-0.2"/>
</dbReference>
<evidence type="ECO:0000313" key="11">
    <source>
        <dbReference type="WBParaSite" id="maker-uti_cns_0014885-snap-gene-0.2-mRNA-1"/>
    </source>
</evidence>
<dbReference type="InterPro" id="IPR003000">
    <property type="entry name" value="Sirtuin"/>
</dbReference>
<evidence type="ECO:0000256" key="4">
    <source>
        <dbReference type="ARBA" id="ARBA00022723"/>
    </source>
</evidence>
<dbReference type="GO" id="GO:0005634">
    <property type="term" value="C:nucleus"/>
    <property type="evidence" value="ECO:0007669"/>
    <property type="project" value="TreeGrafter"/>
</dbReference>
<dbReference type="InterPro" id="IPR050134">
    <property type="entry name" value="NAD-dep_sirtuin_deacylases"/>
</dbReference>
<evidence type="ECO:0000313" key="10">
    <source>
        <dbReference type="Proteomes" id="UP000095280"/>
    </source>
</evidence>